<dbReference type="OrthoDB" id="1744869at2759"/>
<keyword evidence="2" id="KW-1185">Reference proteome</keyword>
<dbReference type="VEuPathDB" id="FungiDB:BO78DRAFT_361557"/>
<name>A0A319EJ42_ASPSB</name>
<dbReference type="EMBL" id="KZ826323">
    <property type="protein sequence ID" value="PYI10292.1"/>
    <property type="molecule type" value="Genomic_DNA"/>
</dbReference>
<protein>
    <submittedName>
        <fullName evidence="1">V-type ATPase</fullName>
    </submittedName>
</protein>
<evidence type="ECO:0000313" key="1">
    <source>
        <dbReference type="EMBL" id="PYI10292.1"/>
    </source>
</evidence>
<organism evidence="1 2">
    <name type="scientific">Aspergillus sclerotiicarbonarius (strain CBS 121057 / IBT 28362)</name>
    <dbReference type="NCBI Taxonomy" id="1448318"/>
    <lineage>
        <taxon>Eukaryota</taxon>
        <taxon>Fungi</taxon>
        <taxon>Dikarya</taxon>
        <taxon>Ascomycota</taxon>
        <taxon>Pezizomycotina</taxon>
        <taxon>Eurotiomycetes</taxon>
        <taxon>Eurotiomycetidae</taxon>
        <taxon>Eurotiales</taxon>
        <taxon>Aspergillaceae</taxon>
        <taxon>Aspergillus</taxon>
        <taxon>Aspergillus subgen. Circumdati</taxon>
    </lineage>
</organism>
<gene>
    <name evidence="1" type="ORF">BO78DRAFT_361557</name>
</gene>
<evidence type="ECO:0000313" key="2">
    <source>
        <dbReference type="Proteomes" id="UP000248423"/>
    </source>
</evidence>
<dbReference type="Proteomes" id="UP000248423">
    <property type="component" value="Unassembled WGS sequence"/>
</dbReference>
<reference evidence="1 2" key="1">
    <citation type="submission" date="2018-02" db="EMBL/GenBank/DDBJ databases">
        <title>The genomes of Aspergillus section Nigri reveals drivers in fungal speciation.</title>
        <authorList>
            <consortium name="DOE Joint Genome Institute"/>
            <person name="Vesth T.C."/>
            <person name="Nybo J."/>
            <person name="Theobald S."/>
            <person name="Brandl J."/>
            <person name="Frisvad J.C."/>
            <person name="Nielsen K.F."/>
            <person name="Lyhne E.K."/>
            <person name="Kogle M.E."/>
            <person name="Kuo A."/>
            <person name="Riley R."/>
            <person name="Clum A."/>
            <person name="Nolan M."/>
            <person name="Lipzen A."/>
            <person name="Salamov A."/>
            <person name="Henrissat B."/>
            <person name="Wiebenga A."/>
            <person name="De vries R.P."/>
            <person name="Grigoriev I.V."/>
            <person name="Mortensen U.H."/>
            <person name="Andersen M.R."/>
            <person name="Baker S.E."/>
        </authorList>
    </citation>
    <scope>NUCLEOTIDE SEQUENCE [LARGE SCALE GENOMIC DNA]</scope>
    <source>
        <strain evidence="1 2">CBS 121057</strain>
    </source>
</reference>
<dbReference type="STRING" id="1448318.A0A319EJ42"/>
<dbReference type="AlphaFoldDB" id="A0A319EJ42"/>
<proteinExistence type="predicted"/>
<sequence length="533" mass="58010">MSVILGFAPRSLPARLATVGCRHSQAKLGSLVRQIPKERTVTTQRSTGVKDIPLAYTWLTRTPDEITPDDVLSSLPPIPGSLTPSDYVPILLATSPFAHWVDSSSHGFLEQWINRFYPSTNLDPAKPVHAIVAVVDKLPDHRVQSGEAVDGICTSESEGISLLLVKAENIQGKVAAPRRVRSMEVTESSLVFALQNDTSTKLSQRPTHEIGLRLANTIFVNGNDNTLFGTRWVYTSSHEYALEQSVNLSNCKVTSAVTSVRDSFNLPLYPVGQRRRVISSMGNILRQLAKHTDSQSAEPMPASSELEKELPRYIEEHGIADRRVSVWALIESSEKGFQMGTDLNSQESLVKAIRAGAKLHRVMSGGGGWGKKQGLLSLDPETTFIETEGDGLLELEGLFAVREAHPVSDVPPPPPAFFDMPQLEDSLSTLSQAAGPGDYIQFFVSVEPDHAPNPRSEEGSIAFNFGIVSDAESVVQATDRTQKDLVVASHYFGALSEKAITYLQPVTGAESSGVQECSAKFDIPGCRVQVLLE</sequence>
<accession>A0A319EJ42</accession>